<reference evidence="1" key="1">
    <citation type="submission" date="2021-08" db="EMBL/GenBank/DDBJ databases">
        <title>Prevotella lacticifex sp. nov., isolated from rumen of cow.</title>
        <authorList>
            <person name="Shinkai T."/>
            <person name="Ikeyama N."/>
            <person name="Kumagai M."/>
            <person name="Ohmori H."/>
            <person name="Sakamoto M."/>
            <person name="Ohkuma M."/>
            <person name="Mitsumori M."/>
        </authorList>
    </citation>
    <scope>NUCLEOTIDE SEQUENCE</scope>
    <source>
        <strain evidence="1">DSM 11371</strain>
    </source>
</reference>
<dbReference type="EMBL" id="BPTR01000001">
    <property type="protein sequence ID" value="GJG28351.1"/>
    <property type="molecule type" value="Genomic_DNA"/>
</dbReference>
<dbReference type="Pfam" id="PF18143">
    <property type="entry name" value="HAD_SAK_2"/>
    <property type="match status" value="1"/>
</dbReference>
<proteinExistence type="predicted"/>
<sequence length="84" mass="9976">MDNKIEERYIFLDFDGVLNTMEYQTALQWKGEPGYDEYGTLFDPYTVEYLKHIIDRTSARLVISSSWRLDVLHYGRDLVTNHIV</sequence>
<organism evidence="1 2">
    <name type="scientific">Segatella bryantii</name>
    <name type="common">Prevotella bryantii</name>
    <dbReference type="NCBI Taxonomy" id="77095"/>
    <lineage>
        <taxon>Bacteria</taxon>
        <taxon>Pseudomonadati</taxon>
        <taxon>Bacteroidota</taxon>
        <taxon>Bacteroidia</taxon>
        <taxon>Bacteroidales</taxon>
        <taxon>Prevotellaceae</taxon>
        <taxon>Segatella</taxon>
    </lineage>
</organism>
<dbReference type="AlphaFoldDB" id="A0AA37HXE7"/>
<dbReference type="Proteomes" id="UP000887043">
    <property type="component" value="Unassembled WGS sequence"/>
</dbReference>
<name>A0AA37HXE7_SEGBR</name>
<dbReference type="RefSeq" id="WP_006281912.1">
    <property type="nucleotide sequence ID" value="NZ_BPTR01000001.1"/>
</dbReference>
<comment type="caution">
    <text evidence="1">The sequence shown here is derived from an EMBL/GenBank/DDBJ whole genome shotgun (WGS) entry which is preliminary data.</text>
</comment>
<protein>
    <submittedName>
        <fullName evidence="1">Uncharacterized protein</fullName>
    </submittedName>
</protein>
<accession>A0AA37HXE7</accession>
<evidence type="ECO:0000313" key="1">
    <source>
        <dbReference type="EMBL" id="GJG28351.1"/>
    </source>
</evidence>
<gene>
    <name evidence="1" type="ORF">PRRU23_20510</name>
</gene>
<evidence type="ECO:0000313" key="2">
    <source>
        <dbReference type="Proteomes" id="UP000887043"/>
    </source>
</evidence>